<evidence type="ECO:0000256" key="3">
    <source>
        <dbReference type="ARBA" id="ARBA00023163"/>
    </source>
</evidence>
<protein>
    <submittedName>
        <fullName evidence="5">Transcriptional regulator, LacI family</fullName>
    </submittedName>
</protein>
<dbReference type="InterPro" id="IPR046335">
    <property type="entry name" value="LacI/GalR-like_sensor"/>
</dbReference>
<dbReference type="InterPro" id="IPR000843">
    <property type="entry name" value="HTH_LacI"/>
</dbReference>
<dbReference type="PANTHER" id="PTHR30146:SF109">
    <property type="entry name" value="HTH-TYPE TRANSCRIPTIONAL REGULATOR GALS"/>
    <property type="match status" value="1"/>
</dbReference>
<name>A0A2C8ZAI1_9MICO</name>
<sequence length="357" mass="38387">MAVVEPVNRASTAKIAVMRQSDDRPKRATIFDVADEAKVSRGTVSRLLNGERYVSDSAREAIELAIARVGYVRNMAARNLASQRTRAVGLIVHEPHSVFLEDPNIGAILLGTNERLSEDDYQLVCLIIGSDRDSARVADFLRGGFVDGVIIVSAREHDPIALAIGQIGLPAVTVGHPSDVPKIPFVGIDNYTAARDVTSRLRDTGRRRIGMIAAALDRDSGADRLAGFRSAIGDGFDERLVVDFPLYSRETGVAGMKELLAREPDIDGVFAASDAIAAGAIDVLRQAGRSIPGDVGIVGFDDSEWAQRCDPLLSTIRQPADLLGRQAASILLDLVNGTRPEQTGTLLPTEIVWRDSA</sequence>
<dbReference type="CDD" id="cd01392">
    <property type="entry name" value="HTH_LacI"/>
    <property type="match status" value="1"/>
</dbReference>
<dbReference type="Pfam" id="PF13377">
    <property type="entry name" value="Peripla_BP_3"/>
    <property type="match status" value="1"/>
</dbReference>
<keyword evidence="1" id="KW-0805">Transcription regulation</keyword>
<keyword evidence="6" id="KW-1185">Reference proteome</keyword>
<evidence type="ECO:0000256" key="1">
    <source>
        <dbReference type="ARBA" id="ARBA00023015"/>
    </source>
</evidence>
<dbReference type="Gene3D" id="3.40.50.2300">
    <property type="match status" value="2"/>
</dbReference>
<dbReference type="GO" id="GO:0000976">
    <property type="term" value="F:transcription cis-regulatory region binding"/>
    <property type="evidence" value="ECO:0007669"/>
    <property type="project" value="TreeGrafter"/>
</dbReference>
<dbReference type="GO" id="GO:0003700">
    <property type="term" value="F:DNA-binding transcription factor activity"/>
    <property type="evidence" value="ECO:0007669"/>
    <property type="project" value="TreeGrafter"/>
</dbReference>
<dbReference type="Pfam" id="PF00356">
    <property type="entry name" value="LacI"/>
    <property type="match status" value="1"/>
</dbReference>
<dbReference type="EMBL" id="OCST01000002">
    <property type="protein sequence ID" value="SOE61095.1"/>
    <property type="molecule type" value="Genomic_DNA"/>
</dbReference>
<dbReference type="Proteomes" id="UP000219440">
    <property type="component" value="Unassembled WGS sequence"/>
</dbReference>
<evidence type="ECO:0000313" key="5">
    <source>
        <dbReference type="EMBL" id="SOE61095.1"/>
    </source>
</evidence>
<dbReference type="SMART" id="SM00354">
    <property type="entry name" value="HTH_LACI"/>
    <property type="match status" value="1"/>
</dbReference>
<dbReference type="PROSITE" id="PS50932">
    <property type="entry name" value="HTH_LACI_2"/>
    <property type="match status" value="1"/>
</dbReference>
<dbReference type="PROSITE" id="PS00356">
    <property type="entry name" value="HTH_LACI_1"/>
    <property type="match status" value="1"/>
</dbReference>
<gene>
    <name evidence="5" type="ORF">SAMN06296378_1204</name>
</gene>
<keyword evidence="3" id="KW-0804">Transcription</keyword>
<evidence type="ECO:0000256" key="2">
    <source>
        <dbReference type="ARBA" id="ARBA00023125"/>
    </source>
</evidence>
<reference evidence="5 6" key="1">
    <citation type="submission" date="2017-09" db="EMBL/GenBank/DDBJ databases">
        <authorList>
            <person name="Ehlers B."/>
            <person name="Leendertz F.H."/>
        </authorList>
    </citation>
    <scope>NUCLEOTIDE SEQUENCE [LARGE SCALE GENOMIC DNA]</scope>
    <source>
        <strain evidence="5 6">CGMCC 1.05381</strain>
    </source>
</reference>
<evidence type="ECO:0000313" key="6">
    <source>
        <dbReference type="Proteomes" id="UP000219440"/>
    </source>
</evidence>
<feature type="domain" description="HTH lacI-type" evidence="4">
    <location>
        <begin position="28"/>
        <end position="82"/>
    </location>
</feature>
<proteinExistence type="predicted"/>
<dbReference type="AlphaFoldDB" id="A0A2C8ZAI1"/>
<dbReference type="Gene3D" id="1.10.260.40">
    <property type="entry name" value="lambda repressor-like DNA-binding domains"/>
    <property type="match status" value="1"/>
</dbReference>
<dbReference type="PANTHER" id="PTHR30146">
    <property type="entry name" value="LACI-RELATED TRANSCRIPTIONAL REPRESSOR"/>
    <property type="match status" value="1"/>
</dbReference>
<dbReference type="InterPro" id="IPR010982">
    <property type="entry name" value="Lambda_DNA-bd_dom_sf"/>
</dbReference>
<dbReference type="SUPFAM" id="SSF53822">
    <property type="entry name" value="Periplasmic binding protein-like I"/>
    <property type="match status" value="1"/>
</dbReference>
<keyword evidence="2" id="KW-0238">DNA-binding</keyword>
<accession>A0A2C8ZAI1</accession>
<dbReference type="CDD" id="cd06267">
    <property type="entry name" value="PBP1_LacI_sugar_binding-like"/>
    <property type="match status" value="1"/>
</dbReference>
<dbReference type="InterPro" id="IPR028082">
    <property type="entry name" value="Peripla_BP_I"/>
</dbReference>
<organism evidence="5 6">
    <name type="scientific">Salinibacterium xinjiangense</name>
    <dbReference type="NCBI Taxonomy" id="386302"/>
    <lineage>
        <taxon>Bacteria</taxon>
        <taxon>Bacillati</taxon>
        <taxon>Actinomycetota</taxon>
        <taxon>Actinomycetes</taxon>
        <taxon>Micrococcales</taxon>
        <taxon>Microbacteriaceae</taxon>
        <taxon>Salinibacterium</taxon>
    </lineage>
</organism>
<dbReference type="SUPFAM" id="SSF47413">
    <property type="entry name" value="lambda repressor-like DNA-binding domains"/>
    <property type="match status" value="1"/>
</dbReference>
<evidence type="ECO:0000259" key="4">
    <source>
        <dbReference type="PROSITE" id="PS50932"/>
    </source>
</evidence>